<dbReference type="CDD" id="cd00051">
    <property type="entry name" value="EFh"/>
    <property type="match status" value="2"/>
</dbReference>
<dbReference type="EMBL" id="RDQH01000328">
    <property type="protein sequence ID" value="RXI05703.1"/>
    <property type="molecule type" value="Genomic_DNA"/>
</dbReference>
<dbReference type="Proteomes" id="UP000290289">
    <property type="component" value="Chromosome 2"/>
</dbReference>
<organism evidence="7 8">
    <name type="scientific">Malus domestica</name>
    <name type="common">Apple</name>
    <name type="synonym">Pyrus malus</name>
    <dbReference type="NCBI Taxonomy" id="3750"/>
    <lineage>
        <taxon>Eukaryota</taxon>
        <taxon>Viridiplantae</taxon>
        <taxon>Streptophyta</taxon>
        <taxon>Embryophyta</taxon>
        <taxon>Tracheophyta</taxon>
        <taxon>Spermatophyta</taxon>
        <taxon>Magnoliopsida</taxon>
        <taxon>eudicotyledons</taxon>
        <taxon>Gunneridae</taxon>
        <taxon>Pentapetalae</taxon>
        <taxon>rosids</taxon>
        <taxon>fabids</taxon>
        <taxon>Rosales</taxon>
        <taxon>Rosaceae</taxon>
        <taxon>Amygdaloideae</taxon>
        <taxon>Maleae</taxon>
        <taxon>Malus</taxon>
    </lineage>
</organism>
<evidence type="ECO:0000256" key="5">
    <source>
        <dbReference type="SAM" id="Phobius"/>
    </source>
</evidence>
<dbReference type="PROSITE" id="PS00018">
    <property type="entry name" value="EF_HAND_1"/>
    <property type="match status" value="4"/>
</dbReference>
<accession>A0A498KK36</accession>
<dbReference type="InterPro" id="IPR018247">
    <property type="entry name" value="EF_Hand_1_Ca_BS"/>
</dbReference>
<reference evidence="7 8" key="1">
    <citation type="submission" date="2018-10" db="EMBL/GenBank/DDBJ databases">
        <title>A high-quality apple genome assembly.</title>
        <authorList>
            <person name="Hu J."/>
        </authorList>
    </citation>
    <scope>NUCLEOTIDE SEQUENCE [LARGE SCALE GENOMIC DNA]</scope>
    <source>
        <strain evidence="8">cv. HFTH1</strain>
        <tissue evidence="7">Young leaf</tissue>
    </source>
</reference>
<keyword evidence="4" id="KW-0106">Calcium</keyword>
<evidence type="ECO:0000313" key="8">
    <source>
        <dbReference type="Proteomes" id="UP000290289"/>
    </source>
</evidence>
<feature type="domain" description="EF-hand" evidence="6">
    <location>
        <begin position="223"/>
        <end position="258"/>
    </location>
</feature>
<comment type="function">
    <text evidence="1">Potential calcium sensor.</text>
</comment>
<dbReference type="AlphaFoldDB" id="A0A498KK36"/>
<name>A0A498KK36_MALDO</name>
<dbReference type="InterPro" id="IPR039647">
    <property type="entry name" value="EF_hand_pair_protein_CML-like"/>
</dbReference>
<dbReference type="PANTHER" id="PTHR10891">
    <property type="entry name" value="EF-HAND CALCIUM-BINDING DOMAIN CONTAINING PROTEIN"/>
    <property type="match status" value="1"/>
</dbReference>
<evidence type="ECO:0000256" key="1">
    <source>
        <dbReference type="ARBA" id="ARBA00003291"/>
    </source>
</evidence>
<evidence type="ECO:0000313" key="7">
    <source>
        <dbReference type="EMBL" id="RXI05703.1"/>
    </source>
</evidence>
<dbReference type="InterPro" id="IPR002048">
    <property type="entry name" value="EF_hand_dom"/>
</dbReference>
<dbReference type="InterPro" id="IPR011992">
    <property type="entry name" value="EF-hand-dom_pair"/>
</dbReference>
<feature type="domain" description="EF-hand" evidence="6">
    <location>
        <begin position="138"/>
        <end position="173"/>
    </location>
</feature>
<keyword evidence="5" id="KW-1133">Transmembrane helix</keyword>
<keyword evidence="2" id="KW-0479">Metal-binding</keyword>
<dbReference type="SUPFAM" id="SSF47473">
    <property type="entry name" value="EF-hand"/>
    <property type="match status" value="1"/>
</dbReference>
<dbReference type="GO" id="GO:0005737">
    <property type="term" value="C:cytoplasm"/>
    <property type="evidence" value="ECO:0007669"/>
    <property type="project" value="UniProtKB-ARBA"/>
</dbReference>
<dbReference type="GO" id="GO:0043226">
    <property type="term" value="C:organelle"/>
    <property type="evidence" value="ECO:0007669"/>
    <property type="project" value="UniProtKB-ARBA"/>
</dbReference>
<dbReference type="FunFam" id="1.10.238.10:FF:000178">
    <property type="entry name" value="Calmodulin-2 A"/>
    <property type="match status" value="1"/>
</dbReference>
<comment type="caution">
    <text evidence="7">The sequence shown here is derived from an EMBL/GenBank/DDBJ whole genome shotgun (WGS) entry which is preliminary data.</text>
</comment>
<dbReference type="PROSITE" id="PS50222">
    <property type="entry name" value="EF_HAND_2"/>
    <property type="match status" value="4"/>
</dbReference>
<proteinExistence type="predicted"/>
<protein>
    <recommendedName>
        <fullName evidence="6">EF-hand domain-containing protein</fullName>
    </recommendedName>
</protein>
<evidence type="ECO:0000256" key="3">
    <source>
        <dbReference type="ARBA" id="ARBA00022737"/>
    </source>
</evidence>
<keyword evidence="5" id="KW-0472">Membrane</keyword>
<dbReference type="STRING" id="3750.A0A498KK36"/>
<keyword evidence="5" id="KW-0812">Transmembrane</keyword>
<evidence type="ECO:0000259" key="6">
    <source>
        <dbReference type="PROSITE" id="PS50222"/>
    </source>
</evidence>
<feature type="transmembrane region" description="Helical" evidence="5">
    <location>
        <begin position="40"/>
        <end position="61"/>
    </location>
</feature>
<evidence type="ECO:0000256" key="2">
    <source>
        <dbReference type="ARBA" id="ARBA00022723"/>
    </source>
</evidence>
<dbReference type="Gene3D" id="1.10.238.10">
    <property type="entry name" value="EF-hand"/>
    <property type="match status" value="2"/>
</dbReference>
<keyword evidence="8" id="KW-1185">Reference proteome</keyword>
<keyword evidence="3" id="KW-0677">Repeat</keyword>
<dbReference type="FunFam" id="1.10.238.10:FF:000089">
    <property type="entry name" value="calmodulin-like protein 3"/>
    <property type="match status" value="1"/>
</dbReference>
<dbReference type="PRINTS" id="PR01697">
    <property type="entry name" value="PARVALBUMIN"/>
</dbReference>
<gene>
    <name evidence="7" type="ORF">DVH24_017745</name>
</gene>
<feature type="domain" description="EF-hand" evidence="6">
    <location>
        <begin position="174"/>
        <end position="209"/>
    </location>
</feature>
<dbReference type="SMART" id="SM00054">
    <property type="entry name" value="EFh"/>
    <property type="match status" value="4"/>
</dbReference>
<feature type="domain" description="EF-hand" evidence="6">
    <location>
        <begin position="261"/>
        <end position="296"/>
    </location>
</feature>
<evidence type="ECO:0000256" key="4">
    <source>
        <dbReference type="ARBA" id="ARBA00022837"/>
    </source>
</evidence>
<dbReference type="Pfam" id="PF13499">
    <property type="entry name" value="EF-hand_7"/>
    <property type="match status" value="2"/>
</dbReference>
<dbReference type="GO" id="GO:0005509">
    <property type="term" value="F:calcium ion binding"/>
    <property type="evidence" value="ECO:0007669"/>
    <property type="project" value="InterPro"/>
</dbReference>
<sequence>MQIVGQRTPSKLGQCTQVELEVNFESTNLPKTLIRRQSQFFSLLFASSSFFFFFLIIFSLVAEKDKKKTEKMAVTTVLLLAILFIAGLVNIFFRFPTTKLLAWFQSLSKPYSTPTTTPSKDKDNLVVNSISPQPKVADQAAELKQLFATFDKNSDGFITKQELKESLKNIRIFMSDSEVEEMVKKVDANGDGLIDFDEFCMLCGSMLRRDDGVVEGGDGGGAEEEEELKEAFGVFDKDKDGLISVEELAVVLCSLGLREGNKVEDCKEMVKKVDRDGDGMVNFDEFKRMMKGGGLLLAH</sequence>
<feature type="transmembrane region" description="Helical" evidence="5">
    <location>
        <begin position="73"/>
        <end position="93"/>
    </location>
</feature>